<dbReference type="CDD" id="cd00063">
    <property type="entry name" value="FN3"/>
    <property type="match status" value="1"/>
</dbReference>
<dbReference type="AlphaFoldDB" id="A0A402D2W4"/>
<protein>
    <submittedName>
        <fullName evidence="7">Uncharacterized protein</fullName>
    </submittedName>
</protein>
<organism evidence="7 8">
    <name type="scientific">Capsulimonas corticalis</name>
    <dbReference type="NCBI Taxonomy" id="2219043"/>
    <lineage>
        <taxon>Bacteria</taxon>
        <taxon>Bacillati</taxon>
        <taxon>Armatimonadota</taxon>
        <taxon>Armatimonadia</taxon>
        <taxon>Capsulimonadales</taxon>
        <taxon>Capsulimonadaceae</taxon>
        <taxon>Capsulimonas</taxon>
    </lineage>
</organism>
<dbReference type="InterPro" id="IPR005084">
    <property type="entry name" value="CBM6"/>
</dbReference>
<name>A0A402D2W4_9BACT</name>
<dbReference type="Pfam" id="PF03422">
    <property type="entry name" value="CBM_6"/>
    <property type="match status" value="1"/>
</dbReference>
<dbReference type="InterPro" id="IPR006584">
    <property type="entry name" value="Cellulose-bd_IV"/>
</dbReference>
<dbReference type="InterPro" id="IPR015943">
    <property type="entry name" value="WD40/YVTN_repeat-like_dom_sf"/>
</dbReference>
<evidence type="ECO:0000256" key="6">
    <source>
        <dbReference type="ARBA" id="ARBA00037986"/>
    </source>
</evidence>
<dbReference type="SMART" id="SM00060">
    <property type="entry name" value="FN3"/>
    <property type="match status" value="1"/>
</dbReference>
<gene>
    <name evidence="7" type="ORF">CCAX7_004140</name>
</gene>
<keyword evidence="2" id="KW-0378">Hydrolase</keyword>
<reference evidence="7 8" key="1">
    <citation type="journal article" date="2019" name="Int. J. Syst. Evol. Microbiol.">
        <title>Capsulimonas corticalis gen. nov., sp. nov., an aerobic capsulated bacterium, of a novel bacterial order, Capsulimonadales ord. nov., of the class Armatimonadia of the phylum Armatimonadetes.</title>
        <authorList>
            <person name="Li J."/>
            <person name="Kudo C."/>
            <person name="Tonouchi A."/>
        </authorList>
    </citation>
    <scope>NUCLEOTIDE SEQUENCE [LARGE SCALE GENOMIC DNA]</scope>
    <source>
        <strain evidence="7 8">AX-7</strain>
    </source>
</reference>
<comment type="similarity">
    <text evidence="6">Belongs to the glycosyl hydrolase 74 family.</text>
</comment>
<dbReference type="SUPFAM" id="SSF49265">
    <property type="entry name" value="Fibronectin type III"/>
    <property type="match status" value="1"/>
</dbReference>
<evidence type="ECO:0000313" key="7">
    <source>
        <dbReference type="EMBL" id="BDI28363.1"/>
    </source>
</evidence>
<dbReference type="PANTHER" id="PTHR43739:SF2">
    <property type="entry name" value="OLIGOXYLOGLUCAN-REDUCING END-SPECIFIC XYLOGLUCANASE-RELATED"/>
    <property type="match status" value="1"/>
</dbReference>
<dbReference type="GO" id="GO:0030246">
    <property type="term" value="F:carbohydrate binding"/>
    <property type="evidence" value="ECO:0007669"/>
    <property type="project" value="InterPro"/>
</dbReference>
<evidence type="ECO:0000256" key="4">
    <source>
        <dbReference type="ARBA" id="ARBA00023295"/>
    </source>
</evidence>
<sequence>MIEEERFLNTRRSQWGQAARSVRGALAAAAISFLCAQGVMAQWVQVPLRNAAAKANGQPGGEGCQVITNIASDSTGSVLIFGTDVGGLYRSTNSGAQWQPIDVGYKPRGSAYVAIDPANSNVMLSIGANGGSRFGFHGVWRSADQGNSWTNVLPKDNDLDSVSGGRGARILVFDPTSVSGGATQTVYWCTSTNIASGDQGIWKSTNNGVSWTHLTTSYAGSYLAVSPLNGALYVGASDGLYKYSGGAFTKIQTGQIFGVAVSSNQPNWIYTVRSFDIELSTDGGGTWTKKGGGGLPTSAWNGGPGWFRIEASPANANYLSLCHDTGYWAQHPHYYSTDGGNNWVAPSASKTNAFRNVDMIARTQTSCFHPTVAGTIWDNADDQVFKSTDGGSNFSYCNNGYTAFTCDTIYNFNPFNANLLMVTSQDYESAVTTNGGDTWQYLDPHQTNNSTDNSPGWGGYQYGGYAFDSSIMIAGDAQAWNGDTTIRRTTDGGVTYNDWLNAPNADDSNNPCVVSGGNFKVVTPDPSNSSMAYYGHFRTSDKGATWHGSVYINNVAWCDGVFTYNGDPNGDHALYGASGNTVIKSTDHGATWQFVHQFNDSFIRDIAYNWKNGRVYVADDLRELRTWDGTTESDITGSLPADNNNSYGRVATVCVDPVDPNIMYIGNHADLYCTNLAVAKSTNAGATWTNLTKQVGGTGLDGGHEAYCVRVNPSTRELWAFGECYGVWKYPAPVGGESVYNGPHNIPGVLQAEDYDNGGEGVAYHDTDSANNGGAYRNDGVDIEATTDTGGGYNVGWTAAGEYLKYTVNVAAAGAYTVTFRVASTTGQTGAFHLQNASGTNLSGAVNVPNTGAWQTFTNVTANVTLPAGAQVLTLVEDAANFNLNSITFASAGGTITLSGAAGSHQAALSWSAYSGASSYRVKRSATSGSGYSWVVTGWGSTSYTNTGLTAGTAYYFTVAALDGSGNELANSNEVKVTPTP</sequence>
<dbReference type="PANTHER" id="PTHR43739">
    <property type="entry name" value="XYLOGLUCANASE (EUROFUNG)"/>
    <property type="match status" value="1"/>
</dbReference>
<dbReference type="KEGG" id="ccot:CCAX7_004140"/>
<dbReference type="InterPro" id="IPR013783">
    <property type="entry name" value="Ig-like_fold"/>
</dbReference>
<keyword evidence="5" id="KW-0624">Polysaccharide degradation</keyword>
<evidence type="ECO:0000313" key="8">
    <source>
        <dbReference type="Proteomes" id="UP000287394"/>
    </source>
</evidence>
<evidence type="ECO:0000256" key="2">
    <source>
        <dbReference type="ARBA" id="ARBA00022801"/>
    </source>
</evidence>
<keyword evidence="3" id="KW-0119">Carbohydrate metabolism</keyword>
<dbReference type="EMBL" id="AP025739">
    <property type="protein sequence ID" value="BDI28363.1"/>
    <property type="molecule type" value="Genomic_DNA"/>
</dbReference>
<dbReference type="Proteomes" id="UP000287394">
    <property type="component" value="Chromosome"/>
</dbReference>
<dbReference type="GO" id="GO:0016798">
    <property type="term" value="F:hydrolase activity, acting on glycosyl bonds"/>
    <property type="evidence" value="ECO:0007669"/>
    <property type="project" value="UniProtKB-KW"/>
</dbReference>
<dbReference type="InterPro" id="IPR052025">
    <property type="entry name" value="Xyloglucanase_GH74"/>
</dbReference>
<dbReference type="Pfam" id="PF00041">
    <property type="entry name" value="fn3"/>
    <property type="match status" value="1"/>
</dbReference>
<dbReference type="SMART" id="SM00606">
    <property type="entry name" value="CBD_IV"/>
    <property type="match status" value="1"/>
</dbReference>
<accession>A0A402D2W4</accession>
<dbReference type="Gene3D" id="2.60.40.10">
    <property type="entry name" value="Immunoglobulins"/>
    <property type="match status" value="1"/>
</dbReference>
<dbReference type="InterPro" id="IPR003961">
    <property type="entry name" value="FN3_dom"/>
</dbReference>
<dbReference type="InterPro" id="IPR036116">
    <property type="entry name" value="FN3_sf"/>
</dbReference>
<evidence type="ECO:0000256" key="1">
    <source>
        <dbReference type="ARBA" id="ARBA00022729"/>
    </source>
</evidence>
<dbReference type="InterPro" id="IPR008979">
    <property type="entry name" value="Galactose-bd-like_sf"/>
</dbReference>
<evidence type="ECO:0000256" key="3">
    <source>
        <dbReference type="ARBA" id="ARBA00023277"/>
    </source>
</evidence>
<proteinExistence type="inferred from homology"/>
<dbReference type="SUPFAM" id="SSF110296">
    <property type="entry name" value="Oligoxyloglucan reducing end-specific cellobiohydrolase"/>
    <property type="match status" value="2"/>
</dbReference>
<keyword evidence="1" id="KW-0732">Signal</keyword>
<dbReference type="SUPFAM" id="SSF49785">
    <property type="entry name" value="Galactose-binding domain-like"/>
    <property type="match status" value="1"/>
</dbReference>
<dbReference type="GO" id="GO:0000272">
    <property type="term" value="P:polysaccharide catabolic process"/>
    <property type="evidence" value="ECO:0007669"/>
    <property type="project" value="UniProtKB-KW"/>
</dbReference>
<dbReference type="CDD" id="cd15482">
    <property type="entry name" value="Sialidase_non-viral"/>
    <property type="match status" value="1"/>
</dbReference>
<keyword evidence="4" id="KW-0326">Glycosidase</keyword>
<dbReference type="RefSeq" id="WP_218025722.1">
    <property type="nucleotide sequence ID" value="NZ_AP025739.1"/>
</dbReference>
<dbReference type="Gene3D" id="2.130.10.10">
    <property type="entry name" value="YVTN repeat-like/Quinoprotein amine dehydrogenase"/>
    <property type="match status" value="4"/>
</dbReference>
<dbReference type="GO" id="GO:0010411">
    <property type="term" value="P:xyloglucan metabolic process"/>
    <property type="evidence" value="ECO:0007669"/>
    <property type="project" value="TreeGrafter"/>
</dbReference>
<dbReference type="Gene3D" id="2.60.120.260">
    <property type="entry name" value="Galactose-binding domain-like"/>
    <property type="match status" value="1"/>
</dbReference>
<evidence type="ECO:0000256" key="5">
    <source>
        <dbReference type="ARBA" id="ARBA00023326"/>
    </source>
</evidence>
<dbReference type="CDD" id="cd04080">
    <property type="entry name" value="CBM6_cellulase-like"/>
    <property type="match status" value="1"/>
</dbReference>
<keyword evidence="8" id="KW-1185">Reference proteome</keyword>
<dbReference type="PROSITE" id="PS51175">
    <property type="entry name" value="CBM6"/>
    <property type="match status" value="1"/>
</dbReference>
<dbReference type="PROSITE" id="PS50853">
    <property type="entry name" value="FN3"/>
    <property type="match status" value="1"/>
</dbReference>